<sequence>MIENKRLKKKDVHHVQSTVEERRENRDINKRRSPLLPSPKNLRKPPPQTLWSRSSAVSLSPTGRASSTLGRASTLGPVEILKNGTVFGNSMVLKEDIPNSDLNSMLF</sequence>
<keyword evidence="3" id="KW-1185">Reference proteome</keyword>
<proteinExistence type="predicted"/>
<name>A0A4R8QJ04_COLTR</name>
<protein>
    <submittedName>
        <fullName evidence="2">Uncharacterized protein</fullName>
    </submittedName>
</protein>
<organism evidence="2 3">
    <name type="scientific">Colletotrichum trifolii</name>
    <dbReference type="NCBI Taxonomy" id="5466"/>
    <lineage>
        <taxon>Eukaryota</taxon>
        <taxon>Fungi</taxon>
        <taxon>Dikarya</taxon>
        <taxon>Ascomycota</taxon>
        <taxon>Pezizomycotina</taxon>
        <taxon>Sordariomycetes</taxon>
        <taxon>Hypocreomycetidae</taxon>
        <taxon>Glomerellales</taxon>
        <taxon>Glomerellaceae</taxon>
        <taxon>Colletotrichum</taxon>
        <taxon>Colletotrichum orbiculare species complex</taxon>
    </lineage>
</organism>
<comment type="caution">
    <text evidence="2">The sequence shown here is derived from an EMBL/GenBank/DDBJ whole genome shotgun (WGS) entry which is preliminary data.</text>
</comment>
<dbReference type="EMBL" id="RYZW01000305">
    <property type="protein sequence ID" value="TDZ35545.1"/>
    <property type="molecule type" value="Genomic_DNA"/>
</dbReference>
<dbReference type="AlphaFoldDB" id="A0A4R8QJ04"/>
<feature type="compositionally biased region" description="Basic and acidic residues" evidence="1">
    <location>
        <begin position="19"/>
        <end position="30"/>
    </location>
</feature>
<accession>A0A4R8QJ04</accession>
<feature type="region of interest" description="Disordered" evidence="1">
    <location>
        <begin position="1"/>
        <end position="74"/>
    </location>
</feature>
<gene>
    <name evidence="2" type="ORF">CTRI78_v011473</name>
</gene>
<feature type="compositionally biased region" description="Basic residues" evidence="1">
    <location>
        <begin position="1"/>
        <end position="12"/>
    </location>
</feature>
<feature type="compositionally biased region" description="Polar residues" evidence="1">
    <location>
        <begin position="49"/>
        <end position="71"/>
    </location>
</feature>
<evidence type="ECO:0000313" key="3">
    <source>
        <dbReference type="Proteomes" id="UP000295703"/>
    </source>
</evidence>
<dbReference type="Proteomes" id="UP000295703">
    <property type="component" value="Unassembled WGS sequence"/>
</dbReference>
<reference evidence="2 3" key="1">
    <citation type="submission" date="2018-12" db="EMBL/GenBank/DDBJ databases">
        <title>Genome sequence and assembly of Colletotrichum trifolii.</title>
        <authorList>
            <person name="Gan P."/>
            <person name="Shirasu K."/>
        </authorList>
    </citation>
    <scope>NUCLEOTIDE SEQUENCE [LARGE SCALE GENOMIC DNA]</scope>
    <source>
        <strain evidence="2 3">543-2</strain>
    </source>
</reference>
<evidence type="ECO:0000256" key="1">
    <source>
        <dbReference type="SAM" id="MobiDB-lite"/>
    </source>
</evidence>
<evidence type="ECO:0000313" key="2">
    <source>
        <dbReference type="EMBL" id="TDZ35545.1"/>
    </source>
</evidence>